<protein>
    <recommendedName>
        <fullName evidence="2">Phytanoyl-CoA dioxygenase</fullName>
    </recommendedName>
</protein>
<accession>A0A382K5C7</accession>
<organism evidence="1">
    <name type="scientific">marine metagenome</name>
    <dbReference type="NCBI Taxonomy" id="408172"/>
    <lineage>
        <taxon>unclassified sequences</taxon>
        <taxon>metagenomes</taxon>
        <taxon>ecological metagenomes</taxon>
    </lineage>
</organism>
<gene>
    <name evidence="1" type="ORF">METZ01_LOCUS272070</name>
</gene>
<dbReference type="InterPro" id="IPR008775">
    <property type="entry name" value="Phytyl_CoA_dOase-like"/>
</dbReference>
<dbReference type="AlphaFoldDB" id="A0A382K5C7"/>
<dbReference type="Gene3D" id="2.60.120.620">
    <property type="entry name" value="q2cbj1_9rhob like domain"/>
    <property type="match status" value="1"/>
</dbReference>
<dbReference type="Pfam" id="PF05721">
    <property type="entry name" value="PhyH"/>
    <property type="match status" value="1"/>
</dbReference>
<dbReference type="EMBL" id="UINC01078285">
    <property type="protein sequence ID" value="SVC19216.1"/>
    <property type="molecule type" value="Genomic_DNA"/>
</dbReference>
<dbReference type="SUPFAM" id="SSF51197">
    <property type="entry name" value="Clavaminate synthase-like"/>
    <property type="match status" value="1"/>
</dbReference>
<proteinExistence type="predicted"/>
<evidence type="ECO:0000313" key="1">
    <source>
        <dbReference type="EMBL" id="SVC19216.1"/>
    </source>
</evidence>
<dbReference type="PANTHER" id="PTHR20883:SF51">
    <property type="entry name" value="PHYTANOYL-COA HYDROXYLASE"/>
    <property type="match status" value="1"/>
</dbReference>
<reference evidence="1" key="1">
    <citation type="submission" date="2018-05" db="EMBL/GenBank/DDBJ databases">
        <authorList>
            <person name="Lanie J.A."/>
            <person name="Ng W.-L."/>
            <person name="Kazmierczak K.M."/>
            <person name="Andrzejewski T.M."/>
            <person name="Davidsen T.M."/>
            <person name="Wayne K.J."/>
            <person name="Tettelin H."/>
            <person name="Glass J.I."/>
            <person name="Rusch D."/>
            <person name="Podicherti R."/>
            <person name="Tsui H.-C.T."/>
            <person name="Winkler M.E."/>
        </authorList>
    </citation>
    <scope>NUCLEOTIDE SEQUENCE</scope>
</reference>
<sequence length="250" mass="28101">MDERLIDLGFAPEELSPSQRTQLDESGFAIFESVIDPAWREKLQQAFEQVFEREGEQAGKEVSQVEGVRRLADLVNKGEVFDQVYLQPALLAAVWQVLQRPFKLHSLNAHEPLLGHGQQVLHADWGGARETGTYHVVNSMWMLDDMTADNGATRVVPGSHRFPGVVGEEVEDRMTAYPGEVYLTASAGSVGVFNGSAWHSCTQNSSGQQRRVLHCAFIAREHKQQTDQREYLNPETDRRLTPLARYVLDV</sequence>
<name>A0A382K5C7_9ZZZZ</name>
<dbReference type="PANTHER" id="PTHR20883">
    <property type="entry name" value="PHYTANOYL-COA DIOXYGENASE DOMAIN CONTAINING 1"/>
    <property type="match status" value="1"/>
</dbReference>
<evidence type="ECO:0008006" key="2">
    <source>
        <dbReference type="Google" id="ProtNLM"/>
    </source>
</evidence>